<dbReference type="Proteomes" id="UP000017391">
    <property type="component" value="Unassembled WGS sequence"/>
</dbReference>
<dbReference type="EMBL" id="AYIP01000011">
    <property type="protein sequence ID" value="ESM30920.1"/>
    <property type="molecule type" value="Genomic_DNA"/>
</dbReference>
<dbReference type="RefSeq" id="WP_023311208.1">
    <property type="nucleotide sequence ID" value="NZ_CP034336.1"/>
</dbReference>
<accession>A0ABC9U7J0</accession>
<protein>
    <submittedName>
        <fullName evidence="1">Uncharacterized protein</fullName>
    </submittedName>
</protein>
<dbReference type="AlphaFoldDB" id="A0ABC9U7J0"/>
<organism evidence="1 2">
    <name type="scientific">Enterobacter asburiae</name>
    <dbReference type="NCBI Taxonomy" id="61645"/>
    <lineage>
        <taxon>Bacteria</taxon>
        <taxon>Pseudomonadati</taxon>
        <taxon>Pseudomonadota</taxon>
        <taxon>Gammaproteobacteria</taxon>
        <taxon>Enterobacterales</taxon>
        <taxon>Enterobacteriaceae</taxon>
        <taxon>Enterobacter</taxon>
        <taxon>Enterobacter cloacae complex</taxon>
    </lineage>
</organism>
<name>A0ABC9U7J0_ENTAS</name>
<evidence type="ECO:0000313" key="2">
    <source>
        <dbReference type="Proteomes" id="UP000017391"/>
    </source>
</evidence>
<proteinExistence type="predicted"/>
<sequence length="90" mass="10548">MPNLSALDSWLKVSTWDTHHPLDQGRFFKAVYQLILLNDKLVEPQYVHDYIVDYHGGNKNAEHVDNIATIYAAKYDDIYSFIYENQIELT</sequence>
<reference evidence="2" key="1">
    <citation type="submission" date="2013-09" db="EMBL/GenBank/DDBJ databases">
        <title>The Genome Sequence of Enterobacter cloacae BWH 31.</title>
        <authorList>
            <consortium name="The Broad Institute Genomics Platform"/>
            <consortium name="The Broad Institute Genome Sequencing Center for Infectious Disease"/>
            <person name="Murphy C."/>
            <person name="Cosimi L."/>
            <person name="Cerqueira G."/>
            <person name="Feldgarden M."/>
            <person name="Hung D."/>
            <person name="Onderdonk A.B."/>
            <person name="Ferraro M.J."/>
            <person name="Hooper D."/>
            <person name="Dekker J."/>
            <person name="O'Brien T."/>
            <person name="Huang S."/>
            <person name="Quan V."/>
            <person name="Ernst C."/>
            <person name="Delaney M."/>
            <person name="DuBois A."/>
            <person name="Young S.K."/>
            <person name="Zeng Q."/>
            <person name="Gargeya S."/>
            <person name="Fitzgerald M."/>
            <person name="Abouelleil A."/>
            <person name="Alvarado L."/>
            <person name="Berlin A.M."/>
            <person name="Chapman S.B."/>
            <person name="Gainer-Dewar J."/>
            <person name="Goldberg J."/>
            <person name="Gnerre S."/>
            <person name="Griggs A."/>
            <person name="Gujja S."/>
            <person name="Hansen M."/>
            <person name="Howarth C."/>
            <person name="Imamovic A."/>
            <person name="Ireland A."/>
            <person name="Larimer J."/>
            <person name="McCowan C."/>
            <person name="Murphy C."/>
            <person name="Pearson M."/>
            <person name="Poon T.W."/>
            <person name="Priest M."/>
            <person name="Roberts A."/>
            <person name="Saif S."/>
            <person name="Shea T."/>
            <person name="Sykes S."/>
            <person name="Wortman J."/>
            <person name="Nusbaum C."/>
            <person name="Birren B."/>
        </authorList>
    </citation>
    <scope>NUCLEOTIDE SEQUENCE [LARGE SCALE GENOMIC DNA]</scope>
    <source>
        <strain evidence="2">BWH 31</strain>
    </source>
</reference>
<gene>
    <name evidence="1" type="ORF">L402_03220</name>
</gene>
<evidence type="ECO:0000313" key="1">
    <source>
        <dbReference type="EMBL" id="ESM30920.1"/>
    </source>
</evidence>
<comment type="caution">
    <text evidence="1">The sequence shown here is derived from an EMBL/GenBank/DDBJ whole genome shotgun (WGS) entry which is preliminary data.</text>
</comment>